<sequence>MDTIISIILTILGIGAVLLLGTGAVVVIAGRRLYVSWKQPYKRAVDSMEKLSHKSIPFLQDFTHHASFRRWLREEGRSDIEALSVLFCATDHSTKGVILDALPRHEQKRLHIKIKQKKNFAKEDIDFTAVKIREYMEQAYQQADQTLDMSFYTLYFHEEYGETLKYIQNASRTVHAELRETIQVVVTAVLRNIPYYRTRRLYEQQHKYESFIMKDLPEMLEIITQLPPSQRPPKEEELTSYLQKFYDEFLTEESMMYKNLDSALQVKMQATKEKFFKN</sequence>
<feature type="domain" description="DUF3974" evidence="2">
    <location>
        <begin position="10"/>
        <end position="126"/>
    </location>
</feature>
<keyword evidence="1" id="KW-0472">Membrane</keyword>
<protein>
    <submittedName>
        <fullName evidence="3">DUF3974 domain-containing protein</fullName>
    </submittedName>
</protein>
<proteinExistence type="predicted"/>
<evidence type="ECO:0000256" key="1">
    <source>
        <dbReference type="SAM" id="Phobius"/>
    </source>
</evidence>
<evidence type="ECO:0000259" key="2">
    <source>
        <dbReference type="Pfam" id="PF13120"/>
    </source>
</evidence>
<comment type="caution">
    <text evidence="3">The sequence shown here is derived from an EMBL/GenBank/DDBJ whole genome shotgun (WGS) entry which is preliminary data.</text>
</comment>
<evidence type="ECO:0000313" key="3">
    <source>
        <dbReference type="EMBL" id="MDG5755439.1"/>
    </source>
</evidence>
<dbReference type="Pfam" id="PF13120">
    <property type="entry name" value="DUF3974"/>
    <property type="match status" value="1"/>
</dbReference>
<organism evidence="3 4">
    <name type="scientific">Ectobacillus antri</name>
    <dbReference type="NCBI Taxonomy" id="2486280"/>
    <lineage>
        <taxon>Bacteria</taxon>
        <taxon>Bacillati</taxon>
        <taxon>Bacillota</taxon>
        <taxon>Bacilli</taxon>
        <taxon>Bacillales</taxon>
        <taxon>Bacillaceae</taxon>
        <taxon>Ectobacillus</taxon>
    </lineage>
</organism>
<reference evidence="3 4" key="1">
    <citation type="submission" date="2023-04" db="EMBL/GenBank/DDBJ databases">
        <title>Ectobacillus antri isolated from activated sludge.</title>
        <authorList>
            <person name="Yan P."/>
            <person name="Liu X."/>
        </authorList>
    </citation>
    <scope>NUCLEOTIDE SEQUENCE [LARGE SCALE GENOMIC DNA]</scope>
    <source>
        <strain evidence="3 4">C18H</strain>
    </source>
</reference>
<keyword evidence="4" id="KW-1185">Reference proteome</keyword>
<dbReference type="RefSeq" id="WP_278018644.1">
    <property type="nucleotide sequence ID" value="NZ_JARRRY010000028.1"/>
</dbReference>
<keyword evidence="1" id="KW-1133">Transmembrane helix</keyword>
<gene>
    <name evidence="3" type="ORF">P6P90_16180</name>
</gene>
<dbReference type="Proteomes" id="UP001218246">
    <property type="component" value="Unassembled WGS sequence"/>
</dbReference>
<name>A0ABT6H850_9BACI</name>
<dbReference type="InterPro" id="IPR025005">
    <property type="entry name" value="DUF3974"/>
</dbReference>
<evidence type="ECO:0000313" key="4">
    <source>
        <dbReference type="Proteomes" id="UP001218246"/>
    </source>
</evidence>
<keyword evidence="1" id="KW-0812">Transmembrane</keyword>
<dbReference type="EMBL" id="JARULN010000028">
    <property type="protein sequence ID" value="MDG5755439.1"/>
    <property type="molecule type" value="Genomic_DNA"/>
</dbReference>
<accession>A0ABT6H850</accession>
<feature type="transmembrane region" description="Helical" evidence="1">
    <location>
        <begin position="6"/>
        <end position="29"/>
    </location>
</feature>